<dbReference type="InterPro" id="IPR040356">
    <property type="entry name" value="SPEAR"/>
</dbReference>
<feature type="compositionally biased region" description="Polar residues" evidence="4">
    <location>
        <begin position="33"/>
        <end position="46"/>
    </location>
</feature>
<gene>
    <name evidence="6" type="primary">LOC104717503</name>
</gene>
<dbReference type="InterPro" id="IPR014855">
    <property type="entry name" value="NOZZLE"/>
</dbReference>
<accession>A0ABM0TYT7</accession>
<feature type="region of interest" description="Disordered" evidence="4">
    <location>
        <begin position="33"/>
        <end position="69"/>
    </location>
</feature>
<keyword evidence="3" id="KW-0804">Transcription</keyword>
<evidence type="ECO:0000256" key="2">
    <source>
        <dbReference type="ARBA" id="ARBA00023015"/>
    </source>
</evidence>
<organism evidence="5 6">
    <name type="scientific">Camelina sativa</name>
    <name type="common">False flax</name>
    <name type="synonym">Myagrum sativum</name>
    <dbReference type="NCBI Taxonomy" id="90675"/>
    <lineage>
        <taxon>Eukaryota</taxon>
        <taxon>Viridiplantae</taxon>
        <taxon>Streptophyta</taxon>
        <taxon>Embryophyta</taxon>
        <taxon>Tracheophyta</taxon>
        <taxon>Spermatophyta</taxon>
        <taxon>Magnoliopsida</taxon>
        <taxon>eudicotyledons</taxon>
        <taxon>Gunneridae</taxon>
        <taxon>Pentapetalae</taxon>
        <taxon>rosids</taxon>
        <taxon>malvids</taxon>
        <taxon>Brassicales</taxon>
        <taxon>Brassicaceae</taxon>
        <taxon>Camelineae</taxon>
        <taxon>Camelina</taxon>
    </lineage>
</organism>
<reference evidence="5" key="1">
    <citation type="journal article" date="2014" name="Nat. Commun.">
        <title>The emerging biofuel crop Camelina sativa retains a highly undifferentiated hexaploid genome structure.</title>
        <authorList>
            <person name="Kagale S."/>
            <person name="Koh C."/>
            <person name="Nixon J."/>
            <person name="Bollina V."/>
            <person name="Clarke W.E."/>
            <person name="Tuteja R."/>
            <person name="Spillane C."/>
            <person name="Robinson S.J."/>
            <person name="Links M.G."/>
            <person name="Clarke C."/>
            <person name="Higgins E.E."/>
            <person name="Huebert T."/>
            <person name="Sharpe A.G."/>
            <person name="Parkin I.A."/>
        </authorList>
    </citation>
    <scope>NUCLEOTIDE SEQUENCE [LARGE SCALE GENOMIC DNA]</scope>
    <source>
        <strain evidence="5">cv. DH55</strain>
    </source>
</reference>
<dbReference type="PANTHER" id="PTHR33388">
    <property type="entry name" value="OS01G0212500 PROTEIN"/>
    <property type="match status" value="1"/>
</dbReference>
<keyword evidence="5" id="KW-1185">Reference proteome</keyword>
<dbReference type="Pfam" id="PF08744">
    <property type="entry name" value="NOZZLE"/>
    <property type="match status" value="1"/>
</dbReference>
<evidence type="ECO:0000256" key="1">
    <source>
        <dbReference type="ARBA" id="ARBA00022491"/>
    </source>
</evidence>
<evidence type="ECO:0000256" key="4">
    <source>
        <dbReference type="SAM" id="MobiDB-lite"/>
    </source>
</evidence>
<evidence type="ECO:0000313" key="5">
    <source>
        <dbReference type="Proteomes" id="UP000694864"/>
    </source>
</evidence>
<dbReference type="Proteomes" id="UP000694864">
    <property type="component" value="Chromosome 10"/>
</dbReference>
<name>A0ABM0TYT7_CAMSA</name>
<evidence type="ECO:0000256" key="3">
    <source>
        <dbReference type="ARBA" id="ARBA00023163"/>
    </source>
</evidence>
<keyword evidence="2" id="KW-0805">Transcription regulation</keyword>
<protein>
    <submittedName>
        <fullName evidence="6">Protein SPOROCYTELESS-like</fullName>
    </submittedName>
</protein>
<dbReference type="GeneID" id="104717503"/>
<dbReference type="PANTHER" id="PTHR33388:SF2">
    <property type="entry name" value="PROTEIN SPOROCYTELESS"/>
    <property type="match status" value="1"/>
</dbReference>
<evidence type="ECO:0000313" key="6">
    <source>
        <dbReference type="RefSeq" id="XP_010433381.1"/>
    </source>
</evidence>
<dbReference type="RefSeq" id="XP_010433381.1">
    <property type="nucleotide sequence ID" value="XM_010435079.2"/>
</dbReference>
<reference evidence="6" key="2">
    <citation type="submission" date="2025-08" db="UniProtKB">
        <authorList>
            <consortium name="RefSeq"/>
        </authorList>
    </citation>
    <scope>IDENTIFICATION</scope>
    <source>
        <tissue evidence="6">Leaf</tissue>
    </source>
</reference>
<sequence>MATSLFFMPTDQNSVGNQNELLRINTHLGVVNSSGEIRTTEPQTQKSRGRRPGSKKGQQNQKKPTLRGMGVAKLERERLKTEAAENKQIAATLVGDSPVGPANPNNAARLLPVPVDPVLVLQGFPSSLGGCRNNRIYCGGVGSGQIMIDPVCSPNWGFVETSPHHHELSSIPNPQMYNAISDPRCDTCFKKKRVDEDQNNVVRSNGGGFSKYTMIHPPMNGYEQLLQPDYQRSSQGFMYDHHHRIARSAPPSAASTNPYLNEATNHTVSMEEYGSGYMEGNPRSGSGGGVKEYEFFPGKYNDGFPGKYGKRVSSMATTSVLGDCSPNTSSSTIDLSLKL</sequence>
<keyword evidence="1" id="KW-0678">Repressor</keyword>
<proteinExistence type="predicted"/>